<organism evidence="6 7">
    <name type="scientific">Sistotremastrum niveocremeum HHB9708</name>
    <dbReference type="NCBI Taxonomy" id="1314777"/>
    <lineage>
        <taxon>Eukaryota</taxon>
        <taxon>Fungi</taxon>
        <taxon>Dikarya</taxon>
        <taxon>Basidiomycota</taxon>
        <taxon>Agaricomycotina</taxon>
        <taxon>Agaricomycetes</taxon>
        <taxon>Sistotremastrales</taxon>
        <taxon>Sistotremastraceae</taxon>
        <taxon>Sertulicium</taxon>
        <taxon>Sertulicium niveocremeum</taxon>
    </lineage>
</organism>
<feature type="region of interest" description="Disordered" evidence="3">
    <location>
        <begin position="203"/>
        <end position="260"/>
    </location>
</feature>
<dbReference type="InterPro" id="IPR005532">
    <property type="entry name" value="SUMF_dom"/>
</dbReference>
<dbReference type="SUPFAM" id="SSF56436">
    <property type="entry name" value="C-type lectin-like"/>
    <property type="match status" value="1"/>
</dbReference>
<dbReference type="GO" id="GO:0032259">
    <property type="term" value="P:methylation"/>
    <property type="evidence" value="ECO:0007669"/>
    <property type="project" value="UniProtKB-KW"/>
</dbReference>
<dbReference type="InterPro" id="IPR016187">
    <property type="entry name" value="CTDL_fold"/>
</dbReference>
<evidence type="ECO:0000313" key="6">
    <source>
        <dbReference type="EMBL" id="KZS92886.1"/>
    </source>
</evidence>
<evidence type="ECO:0000256" key="3">
    <source>
        <dbReference type="SAM" id="MobiDB-lite"/>
    </source>
</evidence>
<dbReference type="Pfam" id="PF03781">
    <property type="entry name" value="FGE-sulfatase"/>
    <property type="match status" value="1"/>
</dbReference>
<reference evidence="6 7" key="1">
    <citation type="journal article" date="2016" name="Mol. Biol. Evol.">
        <title>Comparative Genomics of Early-Diverging Mushroom-Forming Fungi Provides Insights into the Origins of Lignocellulose Decay Capabilities.</title>
        <authorList>
            <person name="Nagy L.G."/>
            <person name="Riley R."/>
            <person name="Tritt A."/>
            <person name="Adam C."/>
            <person name="Daum C."/>
            <person name="Floudas D."/>
            <person name="Sun H."/>
            <person name="Yadav J.S."/>
            <person name="Pangilinan J."/>
            <person name="Larsson K.H."/>
            <person name="Matsuura K."/>
            <person name="Barry K."/>
            <person name="Labutti K."/>
            <person name="Kuo R."/>
            <person name="Ohm R.A."/>
            <person name="Bhattacharya S.S."/>
            <person name="Shirouzu T."/>
            <person name="Yoshinaga Y."/>
            <person name="Martin F.M."/>
            <person name="Grigoriev I.V."/>
            <person name="Hibbett D.S."/>
        </authorList>
    </citation>
    <scope>NUCLEOTIDE SEQUENCE [LARGE SCALE GENOMIC DNA]</scope>
    <source>
        <strain evidence="6 7">HHB9708</strain>
    </source>
</reference>
<dbReference type="InterPro" id="IPR042095">
    <property type="entry name" value="SUMF_sf"/>
</dbReference>
<dbReference type="InterPro" id="IPR019257">
    <property type="entry name" value="MeTrfase_dom"/>
</dbReference>
<dbReference type="Proteomes" id="UP000076722">
    <property type="component" value="Unassembled WGS sequence"/>
</dbReference>
<evidence type="ECO:0008006" key="8">
    <source>
        <dbReference type="Google" id="ProtNLM"/>
    </source>
</evidence>
<gene>
    <name evidence="6" type="ORF">SISNIDRAFT_454817</name>
</gene>
<dbReference type="GO" id="GO:0008168">
    <property type="term" value="F:methyltransferase activity"/>
    <property type="evidence" value="ECO:0007669"/>
    <property type="project" value="UniProtKB-KW"/>
</dbReference>
<dbReference type="PANTHER" id="PTHR43397">
    <property type="entry name" value="ERGOTHIONEINE BIOSYNTHESIS PROTEIN 1"/>
    <property type="match status" value="1"/>
</dbReference>
<dbReference type="InterPro" id="IPR051128">
    <property type="entry name" value="EgtD_Methyltrsf_superfamily"/>
</dbReference>
<keyword evidence="2" id="KW-0808">Transferase</keyword>
<dbReference type="EMBL" id="KV419408">
    <property type="protein sequence ID" value="KZS92886.1"/>
    <property type="molecule type" value="Genomic_DNA"/>
</dbReference>
<evidence type="ECO:0000259" key="5">
    <source>
        <dbReference type="Pfam" id="PF10017"/>
    </source>
</evidence>
<dbReference type="STRING" id="1314777.A0A164U3K6"/>
<dbReference type="Gene3D" id="3.90.1580.10">
    <property type="entry name" value="paralog of FGE (formylglycine-generating enzyme)"/>
    <property type="match status" value="1"/>
</dbReference>
<accession>A0A164U3K6</accession>
<dbReference type="PANTHER" id="PTHR43397:SF1">
    <property type="entry name" value="ERGOTHIONEINE BIOSYNTHESIS PROTEIN 1"/>
    <property type="match status" value="1"/>
</dbReference>
<name>A0A164U3K6_9AGAM</name>
<evidence type="ECO:0000256" key="1">
    <source>
        <dbReference type="ARBA" id="ARBA00022603"/>
    </source>
</evidence>
<protein>
    <recommendedName>
        <fullName evidence="8">DUF323 domain-containing protein</fullName>
    </recommendedName>
</protein>
<feature type="domain" description="Histidine-specific methyltransferase SAM-dependent" evidence="5">
    <location>
        <begin position="22"/>
        <end position="194"/>
    </location>
</feature>
<feature type="compositionally biased region" description="Low complexity" evidence="3">
    <location>
        <begin position="223"/>
        <end position="246"/>
    </location>
</feature>
<dbReference type="Pfam" id="PF10017">
    <property type="entry name" value="Methyltransf_33"/>
    <property type="match status" value="2"/>
</dbReference>
<feature type="domain" description="Sulfatase-modifying factor enzyme-like" evidence="4">
    <location>
        <begin position="687"/>
        <end position="898"/>
    </location>
</feature>
<evidence type="ECO:0000256" key="2">
    <source>
        <dbReference type="ARBA" id="ARBA00022679"/>
    </source>
</evidence>
<keyword evidence="7" id="KW-1185">Reference proteome</keyword>
<dbReference type="OrthoDB" id="659at2759"/>
<proteinExistence type="predicted"/>
<feature type="compositionally biased region" description="Polar residues" evidence="3">
    <location>
        <begin position="247"/>
        <end position="258"/>
    </location>
</feature>
<dbReference type="Gene3D" id="3.40.50.150">
    <property type="entry name" value="Vaccinia Virus protein VP39"/>
    <property type="match status" value="2"/>
</dbReference>
<evidence type="ECO:0000259" key="4">
    <source>
        <dbReference type="Pfam" id="PF03781"/>
    </source>
</evidence>
<sequence>MLTPDSHILDVRTLTPADTDVRAQVLAGLDAPASHRALPTVLLYDETGLRIYDKITTDADEYYLFACEEQILKNNVSDIVRLMRSKATDAALDSSSSALTNAIHLPADGEVVLELGAGALRKTSHILRALADSVPIHDVSKHSPPITYYALDLEERELDRTLKLTSEHLGAELDGKVDTRGMLGTYDAGLKFVEDGGLDHLFMMGPPELEPSTHSISPVPRGRPMSRATTSSASSSSSRSMPRTPSLSHLSEPSTPSTAPIECSPVPLHLLFLGSSLGNFSRVEAAAFLKSLPLRPGSQDTLLLGLDHDNGKEMIERAYDDRQGITRDFILNGLKGAGRALGNEDLFGSEWAYHSFYNEVEKRHEAYYRSTCDQTIHVPPVGDDDKPISVPFSKDELIHVEYSYKYSVDDALQLFQDADLRPVQRWTDSRKLYSLWLLERPPFQFPLLKVPSTTPDTNPFGAPTLSDWEEMWKAWDLITLQMITPHLLHQKPIHLRHKCLFYLGHIPAFLDIHLSKLLNEPHTEPEEYKDIFERGIDPNVDDPTRCHDHSEVPQDDADWPTLLEILSFRDRVRDRLGRLYYDLAHGKIGFTRRIGRVLMMTFEHEQLHAETLLYMLLQAADGSATGTQAPDGITVPSWDLIARSEAAEHKAFSTSSSTSVVLGPTNLIIGHNDTEADDGIVDAQSHEFGWDNENPQRQVHVPAFRVELRPVSNGEFFEYWSSERKRNVRKIMPASWIEQSGQIAVRTLFGPVPMKHAWHWPVIASYDDLAAYAKSKGGRIPTEPELRFFMDTYHTNAPGTNVGFQNWHPIAPTTGGGSSGGQGHNGGVWEWSSTVFDRYEGYEVSQLYPGYSADFFDGCHQVVLGASYATPPRIAQRRTFRNWYQRNYPFAWTGARIAYDL</sequence>
<evidence type="ECO:0000313" key="7">
    <source>
        <dbReference type="Proteomes" id="UP000076722"/>
    </source>
</evidence>
<dbReference type="AlphaFoldDB" id="A0A164U3K6"/>
<dbReference type="InterPro" id="IPR029063">
    <property type="entry name" value="SAM-dependent_MTases_sf"/>
</dbReference>
<keyword evidence="1" id="KW-0489">Methyltransferase</keyword>
<feature type="domain" description="Histidine-specific methyltransferase SAM-dependent" evidence="5">
    <location>
        <begin position="269"/>
        <end position="439"/>
    </location>
</feature>